<keyword evidence="2" id="KW-1185">Reference proteome</keyword>
<proteinExistence type="predicted"/>
<organism evidence="1 2">
    <name type="scientific">Diplogelasinospora grovesii</name>
    <dbReference type="NCBI Taxonomy" id="303347"/>
    <lineage>
        <taxon>Eukaryota</taxon>
        <taxon>Fungi</taxon>
        <taxon>Dikarya</taxon>
        <taxon>Ascomycota</taxon>
        <taxon>Pezizomycotina</taxon>
        <taxon>Sordariomycetes</taxon>
        <taxon>Sordariomycetidae</taxon>
        <taxon>Sordariales</taxon>
        <taxon>Diplogelasinosporaceae</taxon>
        <taxon>Diplogelasinospora</taxon>
    </lineage>
</organism>
<evidence type="ECO:0000313" key="1">
    <source>
        <dbReference type="EMBL" id="KAK3934828.1"/>
    </source>
</evidence>
<comment type="caution">
    <text evidence="1">The sequence shown here is derived from an EMBL/GenBank/DDBJ whole genome shotgun (WGS) entry which is preliminary data.</text>
</comment>
<name>A0AAN6MYI9_9PEZI</name>
<accession>A0AAN6MYI9</accession>
<protein>
    <submittedName>
        <fullName evidence="1">Uncharacterized protein</fullName>
    </submittedName>
</protein>
<dbReference type="AlphaFoldDB" id="A0AAN6MYI9"/>
<dbReference type="Proteomes" id="UP001303473">
    <property type="component" value="Unassembled WGS sequence"/>
</dbReference>
<dbReference type="EMBL" id="MU853957">
    <property type="protein sequence ID" value="KAK3934828.1"/>
    <property type="molecule type" value="Genomic_DNA"/>
</dbReference>
<sequence>MELDPPVYFRVHRSTPCYLPPWLVRPNPSHEDDNLLLARQAANAEKRDKKLHRIQRILAGLGLSSRIPTLLPKRVPLALHRFRWMITSHHVAEEYANASVYKLSPWHLIVRYMLVDLPGQLEDQNELKILKSWREHLFDQRIAQSRELSGDVLQPLKGRWLVVAYLLSDSPAWLENANIKGLVSYSNAFCIRARSKSAGRWRLLYEFHRTMDKPVYSQFTDRITMYKYIPWGYLTPSDERLGRCMNNVAPSLLFATHEGP</sequence>
<reference evidence="2" key="1">
    <citation type="journal article" date="2023" name="Mol. Phylogenet. Evol.">
        <title>Genome-scale phylogeny and comparative genomics of the fungal order Sordariales.</title>
        <authorList>
            <person name="Hensen N."/>
            <person name="Bonometti L."/>
            <person name="Westerberg I."/>
            <person name="Brannstrom I.O."/>
            <person name="Guillou S."/>
            <person name="Cros-Aarteil S."/>
            <person name="Calhoun S."/>
            <person name="Haridas S."/>
            <person name="Kuo A."/>
            <person name="Mondo S."/>
            <person name="Pangilinan J."/>
            <person name="Riley R."/>
            <person name="LaButti K."/>
            <person name="Andreopoulos B."/>
            <person name="Lipzen A."/>
            <person name="Chen C."/>
            <person name="Yan M."/>
            <person name="Daum C."/>
            <person name="Ng V."/>
            <person name="Clum A."/>
            <person name="Steindorff A."/>
            <person name="Ohm R.A."/>
            <person name="Martin F."/>
            <person name="Silar P."/>
            <person name="Natvig D.O."/>
            <person name="Lalanne C."/>
            <person name="Gautier V."/>
            <person name="Ament-Velasquez S.L."/>
            <person name="Kruys A."/>
            <person name="Hutchinson M.I."/>
            <person name="Powell A.J."/>
            <person name="Barry K."/>
            <person name="Miller A.N."/>
            <person name="Grigoriev I.V."/>
            <person name="Debuchy R."/>
            <person name="Gladieux P."/>
            <person name="Hiltunen Thoren M."/>
            <person name="Johannesson H."/>
        </authorList>
    </citation>
    <scope>NUCLEOTIDE SEQUENCE [LARGE SCALE GENOMIC DNA]</scope>
    <source>
        <strain evidence="2">CBS 340.73</strain>
    </source>
</reference>
<evidence type="ECO:0000313" key="2">
    <source>
        <dbReference type="Proteomes" id="UP001303473"/>
    </source>
</evidence>
<gene>
    <name evidence="1" type="ORF">QBC46DRAFT_425478</name>
</gene>